<dbReference type="InterPro" id="IPR017946">
    <property type="entry name" value="PLC-like_Pdiesterase_TIM-brl"/>
</dbReference>
<accession>A0AA37T8K3</accession>
<evidence type="ECO:0000256" key="1">
    <source>
        <dbReference type="ARBA" id="ARBA00001316"/>
    </source>
</evidence>
<dbReference type="EC" id="4.6.1.13" evidence="2"/>
<sequence length="401" mass="45124">MSALIMLAACGGNVKDMMLSDESSRSEEEVALDKHYFQAYSNNLALSQIYMAYSHNSYGAAKENWSQMTLDDQLDSGIRIIELDIFDGDGAVAHSNGRDLQHCYSLEECIEQLSNWSMRNPGHSPVVVLLEVVDYDYNNPPAVTGGRERSFVERSAIVEEKINRILEVIEPFSESGRSVTYSDSMKSVSQLSDKFLFSVFRKYSTQFGSEVSQEHSKRNRTVSISEGLNLVENVHYQKAFVDRNLFLAPRWLERNDEEVVDQDWRGELALRLYAASIQDTTIQNTTTHQSTTTQSATSILRVVKNDDIHYKSSLIGDTDLLISNLEAQTDEDYSSGRALRVARNSRANGLGAKRWSHLARDKIISSLLQTQGWAPHCKRSGLSYQALGHCRGDLQLSKLSQ</sequence>
<dbReference type="Pfam" id="PF00388">
    <property type="entry name" value="PI-PLC-X"/>
    <property type="match status" value="1"/>
</dbReference>
<evidence type="ECO:0000313" key="8">
    <source>
        <dbReference type="Proteomes" id="UP001156870"/>
    </source>
</evidence>
<organism evidence="7 8">
    <name type="scientific">Marinibactrum halimedae</name>
    <dbReference type="NCBI Taxonomy" id="1444977"/>
    <lineage>
        <taxon>Bacteria</taxon>
        <taxon>Pseudomonadati</taxon>
        <taxon>Pseudomonadota</taxon>
        <taxon>Gammaproteobacteria</taxon>
        <taxon>Cellvibrionales</taxon>
        <taxon>Cellvibrionaceae</taxon>
        <taxon>Marinibactrum</taxon>
    </lineage>
</organism>
<dbReference type="GO" id="GO:0004436">
    <property type="term" value="F:phosphatidylinositol diacylglycerol-lyase activity"/>
    <property type="evidence" value="ECO:0007669"/>
    <property type="project" value="UniProtKB-EC"/>
</dbReference>
<name>A0AA37T8K3_9GAMM</name>
<reference evidence="7 8" key="1">
    <citation type="journal article" date="2014" name="Int. J. Syst. Evol. Microbiol.">
        <title>Complete genome sequence of Corynebacterium casei LMG S-19264T (=DSM 44701T), isolated from a smear-ripened cheese.</title>
        <authorList>
            <consortium name="US DOE Joint Genome Institute (JGI-PGF)"/>
            <person name="Walter F."/>
            <person name="Albersmeier A."/>
            <person name="Kalinowski J."/>
            <person name="Ruckert C."/>
        </authorList>
    </citation>
    <scope>NUCLEOTIDE SEQUENCE [LARGE SCALE GENOMIC DNA]</scope>
    <source>
        <strain evidence="7 8">NBRC 110095</strain>
    </source>
</reference>
<dbReference type="InterPro" id="IPR000909">
    <property type="entry name" value="PLipase_C_PInositol-sp_X_dom"/>
</dbReference>
<evidence type="ECO:0000256" key="3">
    <source>
        <dbReference type="ARBA" id="ARBA00019758"/>
    </source>
</evidence>
<dbReference type="SUPFAM" id="SSF51695">
    <property type="entry name" value="PLC-like phosphodiesterases"/>
    <property type="match status" value="1"/>
</dbReference>
<evidence type="ECO:0000256" key="4">
    <source>
        <dbReference type="ARBA" id="ARBA00030474"/>
    </source>
</evidence>
<dbReference type="Proteomes" id="UP001156870">
    <property type="component" value="Unassembled WGS sequence"/>
</dbReference>
<evidence type="ECO:0000256" key="5">
    <source>
        <dbReference type="ARBA" id="ARBA00030782"/>
    </source>
</evidence>
<comment type="catalytic activity">
    <reaction evidence="1">
        <text>a 1,2-diacyl-sn-glycero-3-phospho-(1D-myo-inositol) = 1D-myo-inositol 1,2-cyclic phosphate + a 1,2-diacyl-sn-glycerol</text>
        <dbReference type="Rhea" id="RHEA:17093"/>
        <dbReference type="ChEBI" id="CHEBI:17815"/>
        <dbReference type="ChEBI" id="CHEBI:57880"/>
        <dbReference type="ChEBI" id="CHEBI:58484"/>
        <dbReference type="EC" id="4.6.1.13"/>
    </reaction>
</comment>
<proteinExistence type="predicted"/>
<evidence type="ECO:0000313" key="7">
    <source>
        <dbReference type="EMBL" id="GLS25360.1"/>
    </source>
</evidence>
<dbReference type="GO" id="GO:0006629">
    <property type="term" value="P:lipid metabolic process"/>
    <property type="evidence" value="ECO:0007669"/>
    <property type="project" value="InterPro"/>
</dbReference>
<dbReference type="PROSITE" id="PS50007">
    <property type="entry name" value="PIPLC_X_DOMAIN"/>
    <property type="match status" value="1"/>
</dbReference>
<comment type="caution">
    <text evidence="7">The sequence shown here is derived from an EMBL/GenBank/DDBJ whole genome shotgun (WGS) entry which is preliminary data.</text>
</comment>
<dbReference type="AlphaFoldDB" id="A0AA37T8K3"/>
<evidence type="ECO:0000259" key="6">
    <source>
        <dbReference type="Pfam" id="PF00388"/>
    </source>
</evidence>
<dbReference type="Gene3D" id="3.20.20.190">
    <property type="entry name" value="Phosphatidylinositol (PI) phosphodiesterase"/>
    <property type="match status" value="1"/>
</dbReference>
<gene>
    <name evidence="7" type="ORF">GCM10007877_10740</name>
</gene>
<protein>
    <recommendedName>
        <fullName evidence="3">1-phosphatidylinositol phosphodiesterase</fullName>
        <ecNumber evidence="2">4.6.1.13</ecNumber>
    </recommendedName>
    <alternativeName>
        <fullName evidence="4">Phosphatidylinositol diacylglycerol-lyase</fullName>
    </alternativeName>
    <alternativeName>
        <fullName evidence="5">Phosphatidylinositol-specific phospholipase C</fullName>
    </alternativeName>
</protein>
<dbReference type="GO" id="GO:0008081">
    <property type="term" value="F:phosphoric diester hydrolase activity"/>
    <property type="evidence" value="ECO:0007669"/>
    <property type="project" value="InterPro"/>
</dbReference>
<feature type="domain" description="Phosphatidylinositol-specific phospholipase C X" evidence="6">
    <location>
        <begin position="45"/>
        <end position="132"/>
    </location>
</feature>
<keyword evidence="8" id="KW-1185">Reference proteome</keyword>
<dbReference type="EMBL" id="BSPD01000029">
    <property type="protein sequence ID" value="GLS25360.1"/>
    <property type="molecule type" value="Genomic_DNA"/>
</dbReference>
<evidence type="ECO:0000256" key="2">
    <source>
        <dbReference type="ARBA" id="ARBA00012581"/>
    </source>
</evidence>